<gene>
    <name evidence="2" type="ORF">MNBD_GAMMA06-346</name>
</gene>
<proteinExistence type="predicted"/>
<evidence type="ECO:0000256" key="1">
    <source>
        <dbReference type="SAM" id="MobiDB-lite"/>
    </source>
</evidence>
<sequence>MKPINTKINPKFLIQAKKLTQFTQLVQRVLPVECHNHVKVANIRDQNLMLITDSPVWTTKLRQLSPQILQFIRSNTPETEAQIHHVQISTRYHADNKPNNQQTDNPQTRNQSNRHKPHISEKSATLLSQSANSIEHQALKAALLKVAQHANTTRDKPNKTVK</sequence>
<protein>
    <recommendedName>
        <fullName evidence="3">Zn-ribbon-containing, possibly RNA-binding protein and truncated derivatives</fullName>
    </recommendedName>
</protein>
<dbReference type="EMBL" id="UOFD01000032">
    <property type="protein sequence ID" value="VAW51608.1"/>
    <property type="molecule type" value="Genomic_DNA"/>
</dbReference>
<dbReference type="AlphaFoldDB" id="A0A3B0W6U7"/>
<dbReference type="Pfam" id="PF05258">
    <property type="entry name" value="DciA"/>
    <property type="match status" value="1"/>
</dbReference>
<feature type="compositionally biased region" description="Polar residues" evidence="1">
    <location>
        <begin position="97"/>
        <end position="111"/>
    </location>
</feature>
<evidence type="ECO:0000313" key="2">
    <source>
        <dbReference type="EMBL" id="VAW51608.1"/>
    </source>
</evidence>
<name>A0A3B0W6U7_9ZZZZ</name>
<dbReference type="InterPro" id="IPR007922">
    <property type="entry name" value="DciA-like"/>
</dbReference>
<accession>A0A3B0W6U7</accession>
<reference evidence="2" key="1">
    <citation type="submission" date="2018-06" db="EMBL/GenBank/DDBJ databases">
        <authorList>
            <person name="Zhirakovskaya E."/>
        </authorList>
    </citation>
    <scope>NUCLEOTIDE SEQUENCE</scope>
</reference>
<organism evidence="2">
    <name type="scientific">hydrothermal vent metagenome</name>
    <dbReference type="NCBI Taxonomy" id="652676"/>
    <lineage>
        <taxon>unclassified sequences</taxon>
        <taxon>metagenomes</taxon>
        <taxon>ecological metagenomes</taxon>
    </lineage>
</organism>
<evidence type="ECO:0008006" key="3">
    <source>
        <dbReference type="Google" id="ProtNLM"/>
    </source>
</evidence>
<feature type="region of interest" description="Disordered" evidence="1">
    <location>
        <begin position="92"/>
        <end position="120"/>
    </location>
</feature>